<evidence type="ECO:0000259" key="8">
    <source>
        <dbReference type="Pfam" id="PF08585"/>
    </source>
</evidence>
<feature type="transmembrane region" description="Helical" evidence="7">
    <location>
        <begin position="673"/>
        <end position="693"/>
    </location>
</feature>
<dbReference type="PANTHER" id="PTHR13353:SF14">
    <property type="entry name" value="PROTEIN PGR"/>
    <property type="match status" value="1"/>
</dbReference>
<proteinExistence type="inferred from homology"/>
<comment type="subcellular location">
    <subcellularLocation>
        <location evidence="1">Membrane</location>
        <topology evidence="1">Multi-pass membrane protein</topology>
    </subcellularLocation>
</comment>
<feature type="compositionally biased region" description="Polar residues" evidence="6">
    <location>
        <begin position="214"/>
        <end position="232"/>
    </location>
</feature>
<evidence type="ECO:0000256" key="3">
    <source>
        <dbReference type="ARBA" id="ARBA00022692"/>
    </source>
</evidence>
<feature type="transmembrane region" description="Helical" evidence="7">
    <location>
        <begin position="439"/>
        <end position="466"/>
    </location>
</feature>
<feature type="transmembrane region" description="Helical" evidence="7">
    <location>
        <begin position="616"/>
        <end position="636"/>
    </location>
</feature>
<comment type="similarity">
    <text evidence="2">Belongs to the TMEM19 family.</text>
</comment>
<dbReference type="InterPro" id="IPR042470">
    <property type="entry name" value="RMI1_N_C_sf"/>
</dbReference>
<feature type="transmembrane region" description="Helical" evidence="7">
    <location>
        <begin position="494"/>
        <end position="514"/>
    </location>
</feature>
<organism evidence="9 10">
    <name type="scientific">Corchorus capsularis</name>
    <name type="common">Jute</name>
    <dbReference type="NCBI Taxonomy" id="210143"/>
    <lineage>
        <taxon>Eukaryota</taxon>
        <taxon>Viridiplantae</taxon>
        <taxon>Streptophyta</taxon>
        <taxon>Embryophyta</taxon>
        <taxon>Tracheophyta</taxon>
        <taxon>Spermatophyta</taxon>
        <taxon>Magnoliopsida</taxon>
        <taxon>eudicotyledons</taxon>
        <taxon>Gunneridae</taxon>
        <taxon>Pentapetalae</taxon>
        <taxon>rosids</taxon>
        <taxon>malvids</taxon>
        <taxon>Malvales</taxon>
        <taxon>Malvaceae</taxon>
        <taxon>Grewioideae</taxon>
        <taxon>Apeibeae</taxon>
        <taxon>Corchorus</taxon>
    </lineage>
</organism>
<dbReference type="EMBL" id="AWWV01010250">
    <property type="protein sequence ID" value="OMO80812.1"/>
    <property type="molecule type" value="Genomic_DNA"/>
</dbReference>
<evidence type="ECO:0000313" key="9">
    <source>
        <dbReference type="EMBL" id="OMO80812.1"/>
    </source>
</evidence>
<dbReference type="AlphaFoldDB" id="A0A1R3IDZ3"/>
<reference evidence="9 10" key="1">
    <citation type="submission" date="2013-09" db="EMBL/GenBank/DDBJ databases">
        <title>Corchorus capsularis genome sequencing.</title>
        <authorList>
            <person name="Alam M."/>
            <person name="Haque M.S."/>
            <person name="Islam M.S."/>
            <person name="Emdad E.M."/>
            <person name="Islam M.M."/>
            <person name="Ahmed B."/>
            <person name="Halim A."/>
            <person name="Hossen Q.M.M."/>
            <person name="Hossain M.Z."/>
            <person name="Ahmed R."/>
            <person name="Khan M.M."/>
            <person name="Islam R."/>
            <person name="Rashid M.M."/>
            <person name="Khan S.A."/>
            <person name="Rahman M.S."/>
            <person name="Alam M."/>
        </authorList>
    </citation>
    <scope>NUCLEOTIDE SEQUENCE [LARGE SCALE GENOMIC DNA]</scope>
    <source>
        <strain evidence="10">cv. CVL-1</strain>
        <tissue evidence="9">Whole seedling</tissue>
    </source>
</reference>
<feature type="compositionally biased region" description="Polar residues" evidence="6">
    <location>
        <begin position="190"/>
        <end position="199"/>
    </location>
</feature>
<dbReference type="Pfam" id="PF01940">
    <property type="entry name" value="DUF92"/>
    <property type="match status" value="1"/>
</dbReference>
<accession>A0A1R3IDZ3</accession>
<feature type="domain" description="RecQ mediated genome instability protein 1 OB-fold" evidence="8">
    <location>
        <begin position="80"/>
        <end position="181"/>
    </location>
</feature>
<dbReference type="GO" id="GO:0016020">
    <property type="term" value="C:membrane"/>
    <property type="evidence" value="ECO:0007669"/>
    <property type="project" value="UniProtKB-SubCell"/>
</dbReference>
<keyword evidence="10" id="KW-1185">Reference proteome</keyword>
<keyword evidence="4 7" id="KW-1133">Transmembrane helix</keyword>
<evidence type="ECO:0000256" key="1">
    <source>
        <dbReference type="ARBA" id="ARBA00004141"/>
    </source>
</evidence>
<dbReference type="OMA" id="ARNNDRW"/>
<name>A0A1R3IDZ3_COCAP</name>
<evidence type="ECO:0000256" key="4">
    <source>
        <dbReference type="ARBA" id="ARBA00022989"/>
    </source>
</evidence>
<evidence type="ECO:0000313" key="10">
    <source>
        <dbReference type="Proteomes" id="UP000188268"/>
    </source>
</evidence>
<dbReference type="Proteomes" id="UP000188268">
    <property type="component" value="Unassembled WGS sequence"/>
</dbReference>
<comment type="caution">
    <text evidence="9">The sequence shown here is derived from an EMBL/GenBank/DDBJ whole genome shotgun (WGS) entry which is preliminary data.</text>
</comment>
<dbReference type="Pfam" id="PF08585">
    <property type="entry name" value="RMI1_N_C"/>
    <property type="match status" value="1"/>
</dbReference>
<dbReference type="OrthoDB" id="30881at2759"/>
<dbReference type="Gramene" id="OMO80812">
    <property type="protein sequence ID" value="OMO80812"/>
    <property type="gene ID" value="CCACVL1_12732"/>
</dbReference>
<dbReference type="PANTHER" id="PTHR13353">
    <property type="entry name" value="TRANSMEMBRANE PROTEIN 19"/>
    <property type="match status" value="1"/>
</dbReference>
<sequence>MEESQSSASTEAVVETLRARGWCFGDLDQVRAVIVLRTALSDDLDSCSVADSAESELINMDLRTIGGKSLPESSLRKVSHIVGPKVLQILSVRDISRSSIEEFSANSSSLRLLRLRLTDGHSEITAVEYSHVPAIPDNVVPGTKIRLENKAIIHGGILCLNPKVVHLLGGVVQSLYEEWEMNQKYSGFSRSSLRSTQESGNGGPPPFEKLQIEAPSSSRVVQPAKSSYNSESMLKRHGPTAATSARNNDRWSRKNQTVEAKSNNADNDLRIDSVAEKSEEIPSSSETRPKEVAESVPLQNQAASQKLLQKMSHSNLDGRHSRGRKFRGKGKQEEPAVLTLDEWEKMKAGAKPQIRHELPETSGDEDLAWQLQAQLDLEDSHVQRMHDGEAENLKRSMFNYERDDIAEMEKALIQPVIAVLISSLIAIRSYRRKSLDLSGALSGVIVMAIHFAVGYRFGAILLAFFFSSSKLTKVGEEKKRQVDADFKEGGQRNWIQVLFNSGIATVLSVMIWNLTGWEDKCLDSKESVVITALIGGIIGHYSCCNGDTWSSEIGVLSNDQPRLITTFKPVRRGTNGGVTKTGLLAALAAGSVIGLTFVLVGFFTTRCSSGVAMKQLLVIPLSAVAGLLGSIIDSLLGATLQFSGFCTVRNKVVGKPGTTVKKISGLSILDNNAVNLVSILLTTLLTSMACVYIF</sequence>
<feature type="compositionally biased region" description="Basic and acidic residues" evidence="6">
    <location>
        <begin position="267"/>
        <end position="280"/>
    </location>
</feature>
<dbReference type="Gene3D" id="2.40.50.770">
    <property type="entry name" value="RecQ-mediated genome instability protein Rmi1, C-terminal domain"/>
    <property type="match status" value="1"/>
</dbReference>
<feature type="region of interest" description="Disordered" evidence="6">
    <location>
        <begin position="190"/>
        <end position="298"/>
    </location>
</feature>
<feature type="transmembrane region" description="Helical" evidence="7">
    <location>
        <begin position="411"/>
        <end position="427"/>
    </location>
</feature>
<evidence type="ECO:0000256" key="7">
    <source>
        <dbReference type="SAM" id="Phobius"/>
    </source>
</evidence>
<feature type="compositionally biased region" description="Polar residues" evidence="6">
    <location>
        <begin position="254"/>
        <end position="266"/>
    </location>
</feature>
<keyword evidence="5 7" id="KW-0472">Membrane</keyword>
<dbReference type="SMART" id="SM01161">
    <property type="entry name" value="DUF1767"/>
    <property type="match status" value="1"/>
</dbReference>
<evidence type="ECO:0000256" key="6">
    <source>
        <dbReference type="SAM" id="MobiDB-lite"/>
    </source>
</evidence>
<evidence type="ECO:0000256" key="2">
    <source>
        <dbReference type="ARBA" id="ARBA00009012"/>
    </source>
</evidence>
<dbReference type="STRING" id="210143.A0A1R3IDZ3"/>
<evidence type="ECO:0000256" key="5">
    <source>
        <dbReference type="ARBA" id="ARBA00023136"/>
    </source>
</evidence>
<dbReference type="InterPro" id="IPR002794">
    <property type="entry name" value="DUF92_TMEM19"/>
</dbReference>
<gene>
    <name evidence="9" type="ORF">CCACVL1_12732</name>
</gene>
<feature type="region of interest" description="Disordered" evidence="6">
    <location>
        <begin position="311"/>
        <end position="336"/>
    </location>
</feature>
<keyword evidence="3 7" id="KW-0812">Transmembrane</keyword>
<feature type="transmembrane region" description="Helical" evidence="7">
    <location>
        <begin position="583"/>
        <end position="604"/>
    </location>
</feature>
<dbReference type="InterPro" id="IPR013894">
    <property type="entry name" value="RMI1_OB"/>
</dbReference>
<protein>
    <recommendedName>
        <fullName evidence="8">RecQ mediated genome instability protein 1 OB-fold domain-containing protein</fullName>
    </recommendedName>
</protein>